<dbReference type="Pfam" id="PF07572">
    <property type="entry name" value="BCNT"/>
    <property type="match status" value="1"/>
</dbReference>
<reference evidence="4" key="1">
    <citation type="submission" date="2019-03" db="EMBL/GenBank/DDBJ databases">
        <title>Long read genome sequence of the mycoparasitic Pythium oligandrum ATCC 38472 isolated from sugarbeet rhizosphere.</title>
        <authorList>
            <person name="Gaulin E."/>
        </authorList>
    </citation>
    <scope>NUCLEOTIDE SEQUENCE</scope>
    <source>
        <strain evidence="4">ATCC 38472_TT</strain>
    </source>
</reference>
<dbReference type="Proteomes" id="UP000794436">
    <property type="component" value="Unassembled WGS sequence"/>
</dbReference>
<keyword evidence="5" id="KW-1185">Reference proteome</keyword>
<evidence type="ECO:0000313" key="5">
    <source>
        <dbReference type="Proteomes" id="UP000794436"/>
    </source>
</evidence>
<dbReference type="PROSITE" id="PS51279">
    <property type="entry name" value="BCNT_C"/>
    <property type="match status" value="1"/>
</dbReference>
<gene>
    <name evidence="4" type="ORF">Poli38472_003037</name>
</gene>
<proteinExistence type="predicted"/>
<dbReference type="InterPro" id="IPR011421">
    <property type="entry name" value="BCNT-C"/>
</dbReference>
<dbReference type="PANTHER" id="PTHR48407">
    <property type="entry name" value="CRANIOFACIAL DEVELOPMENT PROTEIN 1"/>
    <property type="match status" value="1"/>
</dbReference>
<dbReference type="PANTHER" id="PTHR48407:SF1">
    <property type="entry name" value="CRANIOFACIAL DEVELOPMENT PROTEIN 1"/>
    <property type="match status" value="1"/>
</dbReference>
<feature type="compositionally biased region" description="Acidic residues" evidence="2">
    <location>
        <begin position="1"/>
        <end position="21"/>
    </location>
</feature>
<dbReference type="EMBL" id="SPLM01000144">
    <property type="protein sequence ID" value="TMW57112.1"/>
    <property type="molecule type" value="Genomic_DNA"/>
</dbReference>
<evidence type="ECO:0000313" key="4">
    <source>
        <dbReference type="EMBL" id="TMW57112.1"/>
    </source>
</evidence>
<evidence type="ECO:0000259" key="3">
    <source>
        <dbReference type="PROSITE" id="PS51279"/>
    </source>
</evidence>
<evidence type="ECO:0000256" key="2">
    <source>
        <dbReference type="SAM" id="MobiDB-lite"/>
    </source>
</evidence>
<feature type="compositionally biased region" description="Basic and acidic residues" evidence="2">
    <location>
        <begin position="22"/>
        <end position="48"/>
    </location>
</feature>
<dbReference type="AlphaFoldDB" id="A0A8K1C5W9"/>
<keyword evidence="1" id="KW-0175">Coiled coil</keyword>
<evidence type="ECO:0000256" key="1">
    <source>
        <dbReference type="SAM" id="Coils"/>
    </source>
</evidence>
<dbReference type="OrthoDB" id="445677at2759"/>
<accession>A0A8K1C5W9</accession>
<feature type="domain" description="BCNT-C" evidence="3">
    <location>
        <begin position="134"/>
        <end position="212"/>
    </location>
</feature>
<protein>
    <recommendedName>
        <fullName evidence="3">BCNT-C domain-containing protein</fullName>
    </recommendedName>
</protein>
<comment type="caution">
    <text evidence="4">The sequence shown here is derived from an EMBL/GenBank/DDBJ whole genome shotgun (WGS) entry which is preliminary data.</text>
</comment>
<feature type="coiled-coil region" evidence="1">
    <location>
        <begin position="187"/>
        <end position="214"/>
    </location>
</feature>
<name>A0A8K1C5W9_PYTOL</name>
<feature type="region of interest" description="Disordered" evidence="2">
    <location>
        <begin position="1"/>
        <end position="84"/>
    </location>
</feature>
<organism evidence="4 5">
    <name type="scientific">Pythium oligandrum</name>
    <name type="common">Mycoparasitic fungus</name>
    <dbReference type="NCBI Taxonomy" id="41045"/>
    <lineage>
        <taxon>Eukaryota</taxon>
        <taxon>Sar</taxon>
        <taxon>Stramenopiles</taxon>
        <taxon>Oomycota</taxon>
        <taxon>Peronosporomycetes</taxon>
        <taxon>Pythiales</taxon>
        <taxon>Pythiaceae</taxon>
        <taxon>Pythium</taxon>
    </lineage>
</organism>
<sequence length="218" mass="25049">MSSSEDDEDFVPDEAEEEETDDLNHAQKDHERSVESTKADPRVSKMWDDINASTSVSHQSADKTSKLLRALTSGKPRKESKKRKLREFKMPVLSIDVKKSRADIALAGTNQEVKEVVKFAGQEYSVSKRVAPVAKSKQKLDDVLASFEGPKKINTIEKTSIDWDKFKEQEGIEDELKQATKDGYIEKQEFLQRMDLKRFEIEKAERERQRQMRQQGGK</sequence>
<dbReference type="InterPro" id="IPR027124">
    <property type="entry name" value="Swc5/CFDP1/2"/>
</dbReference>